<dbReference type="Gene3D" id="3.30.1490.490">
    <property type="match status" value="1"/>
</dbReference>
<dbReference type="AlphaFoldDB" id="A0A2A4IVN6"/>
<feature type="region of interest" description="Disordered" evidence="8">
    <location>
        <begin position="70"/>
        <end position="158"/>
    </location>
</feature>
<feature type="compositionally biased region" description="Acidic residues" evidence="8">
    <location>
        <begin position="93"/>
        <end position="103"/>
    </location>
</feature>
<dbReference type="PANTHER" id="PTHR13100">
    <property type="entry name" value="CELL GROWTH-REGULATING NUCLEOLAR PROTEIN LYAR"/>
    <property type="match status" value="1"/>
</dbReference>
<dbReference type="InterPro" id="IPR036236">
    <property type="entry name" value="Znf_C2H2_sf"/>
</dbReference>
<dbReference type="PROSITE" id="PS51804">
    <property type="entry name" value="ZF_C2HC_LYAR"/>
    <property type="match status" value="2"/>
</dbReference>
<keyword evidence="3" id="KW-0677">Repeat</keyword>
<gene>
    <name evidence="10" type="ORF">B5V51_12306</name>
</gene>
<dbReference type="SUPFAM" id="SSF57667">
    <property type="entry name" value="beta-beta-alpha zinc fingers"/>
    <property type="match status" value="2"/>
</dbReference>
<protein>
    <recommendedName>
        <fullName evidence="9">Zinc finger C2H2 LYAR-type domain-containing protein</fullName>
    </recommendedName>
</protein>
<evidence type="ECO:0000256" key="6">
    <source>
        <dbReference type="ARBA" id="ARBA00023242"/>
    </source>
</evidence>
<dbReference type="GO" id="GO:0005730">
    <property type="term" value="C:nucleolus"/>
    <property type="evidence" value="ECO:0007669"/>
    <property type="project" value="TreeGrafter"/>
</dbReference>
<dbReference type="InterPro" id="IPR014898">
    <property type="entry name" value="Znf_C2H2_LYAR"/>
</dbReference>
<keyword evidence="6" id="KW-0539">Nucleus</keyword>
<name>A0A2A4IVN6_HELVI</name>
<keyword evidence="5" id="KW-0862">Zinc</keyword>
<evidence type="ECO:0000256" key="7">
    <source>
        <dbReference type="PROSITE-ProRule" id="PRU01145"/>
    </source>
</evidence>
<reference evidence="10" key="1">
    <citation type="submission" date="2017-09" db="EMBL/GenBank/DDBJ databases">
        <title>Contemporary evolution of a Lepidopteran species, Heliothis virescens, in response to modern agricultural practices.</title>
        <authorList>
            <person name="Fritz M.L."/>
            <person name="Deyonke A.M."/>
            <person name="Papanicolaou A."/>
            <person name="Micinski S."/>
            <person name="Westbrook J."/>
            <person name="Gould F."/>
        </authorList>
    </citation>
    <scope>NUCLEOTIDE SEQUENCE [LARGE SCALE GENOMIC DNA]</scope>
    <source>
        <strain evidence="10">HvINT-</strain>
        <tissue evidence="10">Whole body</tissue>
    </source>
</reference>
<dbReference type="GO" id="GO:0000122">
    <property type="term" value="P:negative regulation of transcription by RNA polymerase II"/>
    <property type="evidence" value="ECO:0007669"/>
    <property type="project" value="TreeGrafter"/>
</dbReference>
<feature type="compositionally biased region" description="Polar residues" evidence="8">
    <location>
        <begin position="83"/>
        <end position="92"/>
    </location>
</feature>
<evidence type="ECO:0000256" key="4">
    <source>
        <dbReference type="ARBA" id="ARBA00022771"/>
    </source>
</evidence>
<dbReference type="Pfam" id="PF08790">
    <property type="entry name" value="zf-LYAR"/>
    <property type="match status" value="1"/>
</dbReference>
<evidence type="ECO:0000256" key="2">
    <source>
        <dbReference type="ARBA" id="ARBA00022723"/>
    </source>
</evidence>
<feature type="compositionally biased region" description="Basic and acidic residues" evidence="8">
    <location>
        <begin position="108"/>
        <end position="128"/>
    </location>
</feature>
<sequence length="158" mass="18406">MVVFTCGHCGESVQKPKVEKHYLTICRNRNPNLSCMDCFKDFLGQDYESHIKCITEEERYSGKGFVSKEKKGIKTKRKMTQLLKMQNTNGTIEETDEKSEENGTDQNGDVKENGEEQQNGEEKAIDKKKLTKKQRKEEKNTKNMKLSYKVLRHHSLRK</sequence>
<evidence type="ECO:0000313" key="10">
    <source>
        <dbReference type="EMBL" id="PCG63438.1"/>
    </source>
</evidence>
<dbReference type="GO" id="GO:0006364">
    <property type="term" value="P:rRNA processing"/>
    <property type="evidence" value="ECO:0007669"/>
    <property type="project" value="TreeGrafter"/>
</dbReference>
<evidence type="ECO:0000256" key="8">
    <source>
        <dbReference type="SAM" id="MobiDB-lite"/>
    </source>
</evidence>
<dbReference type="GO" id="GO:0008270">
    <property type="term" value="F:zinc ion binding"/>
    <property type="evidence" value="ECO:0007669"/>
    <property type="project" value="UniProtKB-KW"/>
</dbReference>
<comment type="caution">
    <text evidence="10">The sequence shown here is derived from an EMBL/GenBank/DDBJ whole genome shotgun (WGS) entry which is preliminary data.</text>
</comment>
<comment type="subcellular location">
    <subcellularLocation>
        <location evidence="1">Nucleus</location>
    </subcellularLocation>
</comment>
<evidence type="ECO:0000256" key="1">
    <source>
        <dbReference type="ARBA" id="ARBA00004123"/>
    </source>
</evidence>
<evidence type="ECO:0000256" key="3">
    <source>
        <dbReference type="ARBA" id="ARBA00022737"/>
    </source>
</evidence>
<dbReference type="InterPro" id="IPR039999">
    <property type="entry name" value="LYAR"/>
</dbReference>
<dbReference type="FunFam" id="3.30.1490.490:FF:000001">
    <property type="entry name" value="cell growth-regulating nucleolar protein-like"/>
    <property type="match status" value="1"/>
</dbReference>
<organism evidence="10">
    <name type="scientific">Heliothis virescens</name>
    <name type="common">Tobacco budworm moth</name>
    <dbReference type="NCBI Taxonomy" id="7102"/>
    <lineage>
        <taxon>Eukaryota</taxon>
        <taxon>Metazoa</taxon>
        <taxon>Ecdysozoa</taxon>
        <taxon>Arthropoda</taxon>
        <taxon>Hexapoda</taxon>
        <taxon>Insecta</taxon>
        <taxon>Pterygota</taxon>
        <taxon>Neoptera</taxon>
        <taxon>Endopterygota</taxon>
        <taxon>Lepidoptera</taxon>
        <taxon>Glossata</taxon>
        <taxon>Ditrysia</taxon>
        <taxon>Noctuoidea</taxon>
        <taxon>Noctuidae</taxon>
        <taxon>Heliothinae</taxon>
        <taxon>Heliothis</taxon>
    </lineage>
</organism>
<feature type="domain" description="Zinc finger C2H2 LYAR-type" evidence="9">
    <location>
        <begin position="33"/>
        <end position="60"/>
    </location>
</feature>
<evidence type="ECO:0000259" key="9">
    <source>
        <dbReference type="Pfam" id="PF08790"/>
    </source>
</evidence>
<keyword evidence="2" id="KW-0479">Metal-binding</keyword>
<accession>A0A2A4IVN6</accession>
<dbReference type="STRING" id="7102.A0A2A4IVN6"/>
<keyword evidence="4 7" id="KW-0863">Zinc-finger</keyword>
<dbReference type="PANTHER" id="PTHR13100:SF10">
    <property type="entry name" value="CELL GROWTH-REGULATING NUCLEOLAR PROTEIN"/>
    <property type="match status" value="1"/>
</dbReference>
<dbReference type="GO" id="GO:0003677">
    <property type="term" value="F:DNA binding"/>
    <property type="evidence" value="ECO:0007669"/>
    <property type="project" value="InterPro"/>
</dbReference>
<dbReference type="EMBL" id="NWSH01006430">
    <property type="protein sequence ID" value="PCG63438.1"/>
    <property type="molecule type" value="Genomic_DNA"/>
</dbReference>
<proteinExistence type="predicted"/>
<evidence type="ECO:0000256" key="5">
    <source>
        <dbReference type="ARBA" id="ARBA00022833"/>
    </source>
</evidence>